<organism evidence="1">
    <name type="scientific">Rhizophora mucronata</name>
    <name type="common">Asiatic mangrove</name>
    <dbReference type="NCBI Taxonomy" id="61149"/>
    <lineage>
        <taxon>Eukaryota</taxon>
        <taxon>Viridiplantae</taxon>
        <taxon>Streptophyta</taxon>
        <taxon>Embryophyta</taxon>
        <taxon>Tracheophyta</taxon>
        <taxon>Spermatophyta</taxon>
        <taxon>Magnoliopsida</taxon>
        <taxon>eudicotyledons</taxon>
        <taxon>Gunneridae</taxon>
        <taxon>Pentapetalae</taxon>
        <taxon>rosids</taxon>
        <taxon>fabids</taxon>
        <taxon>Malpighiales</taxon>
        <taxon>Rhizophoraceae</taxon>
        <taxon>Rhizophora</taxon>
    </lineage>
</organism>
<dbReference type="EMBL" id="GGEC01053265">
    <property type="protein sequence ID" value="MBX33749.1"/>
    <property type="molecule type" value="Transcribed_RNA"/>
</dbReference>
<protein>
    <submittedName>
        <fullName evidence="1">Uncharacterized protein</fullName>
    </submittedName>
</protein>
<accession>A0A2P2MU42</accession>
<sequence length="22" mass="2579">MSNTQVNEVLSAQQMNILFPWQ</sequence>
<reference evidence="1" key="1">
    <citation type="submission" date="2018-02" db="EMBL/GenBank/DDBJ databases">
        <title>Rhizophora mucronata_Transcriptome.</title>
        <authorList>
            <person name="Meera S.P."/>
            <person name="Sreeshan A."/>
            <person name="Augustine A."/>
        </authorList>
    </citation>
    <scope>NUCLEOTIDE SEQUENCE</scope>
    <source>
        <tissue evidence="1">Leaf</tissue>
    </source>
</reference>
<dbReference type="AlphaFoldDB" id="A0A2P2MU42"/>
<evidence type="ECO:0000313" key="1">
    <source>
        <dbReference type="EMBL" id="MBX33749.1"/>
    </source>
</evidence>
<proteinExistence type="predicted"/>
<name>A0A2P2MU42_RHIMU</name>